<feature type="compositionally biased region" description="Basic residues" evidence="1">
    <location>
        <begin position="1"/>
        <end position="11"/>
    </location>
</feature>
<proteinExistence type="evidence at transcript level"/>
<accession>A0A1E1XE68</accession>
<dbReference type="PANTHER" id="PTHR24114">
    <property type="entry name" value="LEUCINE RICH REPEAT FAMILY PROTEIN"/>
    <property type="match status" value="1"/>
</dbReference>
<dbReference type="PANTHER" id="PTHR24114:SF2">
    <property type="entry name" value="F-BOX DOMAIN-CONTAINING PROTEIN-RELATED"/>
    <property type="match status" value="1"/>
</dbReference>
<dbReference type="InterPro" id="IPR032675">
    <property type="entry name" value="LRR_dom_sf"/>
</dbReference>
<reference evidence="2" key="1">
    <citation type="journal article" date="2017" name="Front. Cell. Infect. Microbiol.">
        <title>The Distinct Transcriptional Response of the Midgut of Amblyomma sculptum and Amblyomma aureolatum Ticks to Rickettsia rickettsii Correlates to Their Differences in Susceptibility to Infection.</title>
        <authorList>
            <person name="Martins L.A."/>
            <person name="Galletti M.F.B.M."/>
            <person name="Ribeiro J.M."/>
            <person name="Fujita A."/>
            <person name="Costa F.B."/>
            <person name="Labruna M.B."/>
            <person name="Daffre S."/>
            <person name="Fogaca A.C."/>
        </authorList>
    </citation>
    <scope>NUCLEOTIDE SEQUENCE</scope>
</reference>
<evidence type="ECO:0000313" key="2">
    <source>
        <dbReference type="EMBL" id="JAT97564.1"/>
    </source>
</evidence>
<protein>
    <submittedName>
        <fullName evidence="2">Putative ran gtpase-activating protein</fullName>
    </submittedName>
</protein>
<dbReference type="InterPro" id="IPR001611">
    <property type="entry name" value="Leu-rich_rpt"/>
</dbReference>
<organism evidence="2">
    <name type="scientific">Amblyomma aureolatum</name>
    <dbReference type="NCBI Taxonomy" id="187763"/>
    <lineage>
        <taxon>Eukaryota</taxon>
        <taxon>Metazoa</taxon>
        <taxon>Ecdysozoa</taxon>
        <taxon>Arthropoda</taxon>
        <taxon>Chelicerata</taxon>
        <taxon>Arachnida</taxon>
        <taxon>Acari</taxon>
        <taxon>Parasitiformes</taxon>
        <taxon>Ixodida</taxon>
        <taxon>Ixodoidea</taxon>
        <taxon>Ixodidae</taxon>
        <taxon>Amblyomminae</taxon>
        <taxon>Amblyomma</taxon>
    </lineage>
</organism>
<evidence type="ECO:0000256" key="1">
    <source>
        <dbReference type="SAM" id="MobiDB-lite"/>
    </source>
</evidence>
<name>A0A1E1XE68_9ACAR</name>
<dbReference type="SMART" id="SM00368">
    <property type="entry name" value="LRR_RI"/>
    <property type="match status" value="7"/>
</dbReference>
<sequence length="732" mass="80999">MSTTMKRKRPQKQADPEMKKPTSVRTLKTYFRRFDLDVREPCTDTDFSDTLAGVGPPKRQHGCWLIKRVGVWNRFLENIGVELRQNRPGKLSVYTFAPQCDPSLSDYGLVCATLLGELLAIHRCIYYVHCGYSGHLFTLKPRMFDHLVPNAALEQFHLDGQMMTRDEAYGLIRAMVRGQLLSIQISNLQLRQCDVTMLSDYVESTASLKELSLVEVGLKVVDIVALFKALQCSKTVEFIKLEINTVGIRGAQQFAKLLQQNKTLRSATLQRARLQAKGAMAIASALTENTTLIALRIASNGIGPTGTRALADALKINNSLMVLDLRDNAMGAEGAHAIADMLAVNAKLEELHVCGNAISDSGIVAVAESLLCNKTLKVLSLFANGFGENGVAALARLLSGNETLQRLNATLESTYGGRRPLDAFTDALASNKTLRGVQLFVWGSPAMKQLSHTLRLTETLQYLCVCTSGPEIEQLCSALETNQSIQEVEINCYLNIEDGAALARLFEATTTIRAVTITKKVTTMCLIRIFHGLAKNKSIWWFSVQCGSLRMSACTAIAAALEVNRTLCCMTFGRPSADEASLSVLGAGIADNPMIQMMGLGYSTSSSAGFKIRERLRRNMYMMMQAIEFVLAHTVGRLGAEAFEMYKESTFFHQELGKAGASRGRPSALSLIREAERFIEDNYFRITGVVKEEIVCVRPARKRKKKVAMFDQLNKYCLKEVLSYLRVSDVRL</sequence>
<dbReference type="SUPFAM" id="SSF52047">
    <property type="entry name" value="RNI-like"/>
    <property type="match status" value="2"/>
</dbReference>
<dbReference type="InterPro" id="IPR052394">
    <property type="entry name" value="LRR-containing"/>
</dbReference>
<dbReference type="Gene3D" id="3.80.10.10">
    <property type="entry name" value="Ribonuclease Inhibitor"/>
    <property type="match status" value="3"/>
</dbReference>
<dbReference type="EMBL" id="GFAC01001624">
    <property type="protein sequence ID" value="JAT97564.1"/>
    <property type="molecule type" value="mRNA"/>
</dbReference>
<feature type="region of interest" description="Disordered" evidence="1">
    <location>
        <begin position="1"/>
        <end position="22"/>
    </location>
</feature>
<dbReference type="Pfam" id="PF13516">
    <property type="entry name" value="LRR_6"/>
    <property type="match status" value="4"/>
</dbReference>
<dbReference type="AlphaFoldDB" id="A0A1E1XE68"/>